<dbReference type="KEGG" id="rsin:B6N60_01134"/>
<dbReference type="Proteomes" id="UP000683511">
    <property type="component" value="Chromosome"/>
</dbReference>
<reference evidence="1" key="1">
    <citation type="submission" date="2017-04" db="EMBL/GenBank/DDBJ databases">
        <title>Genome deletions in a multicellular cyanobacterial endosymbiont for morphological adaptation in marine diatoms.</title>
        <authorList>
            <person name="Wang Y."/>
            <person name="Gao H."/>
            <person name="Li R."/>
            <person name="Xu X."/>
        </authorList>
    </citation>
    <scope>NUCLEOTIDE SEQUENCE</scope>
    <source>
        <strain evidence="1">FACHB 800</strain>
    </source>
</reference>
<sequence>MLHTFPKTVDNIKKIFSLQEMYIIKGTFFVHVYFPIGRLATQRSRQISVISLQRIMI</sequence>
<dbReference type="AlphaFoldDB" id="A0A975T6S4"/>
<keyword evidence="2" id="KW-1185">Reference proteome</keyword>
<evidence type="ECO:0000313" key="2">
    <source>
        <dbReference type="Proteomes" id="UP000683511"/>
    </source>
</evidence>
<gene>
    <name evidence="1" type="ORF">B6N60_01134</name>
</gene>
<organism evidence="1 2">
    <name type="scientific">Richelia sinica FACHB-800</name>
    <dbReference type="NCBI Taxonomy" id="1357546"/>
    <lineage>
        <taxon>Bacteria</taxon>
        <taxon>Bacillati</taxon>
        <taxon>Cyanobacteriota</taxon>
        <taxon>Cyanophyceae</taxon>
        <taxon>Nostocales</taxon>
        <taxon>Nostocaceae</taxon>
        <taxon>Richelia</taxon>
    </lineage>
</organism>
<dbReference type="EMBL" id="CP021056">
    <property type="protein sequence ID" value="QXE22451.1"/>
    <property type="molecule type" value="Genomic_DNA"/>
</dbReference>
<proteinExistence type="predicted"/>
<name>A0A975T6S4_9NOST</name>
<accession>A0A975T6S4</accession>
<protein>
    <submittedName>
        <fullName evidence="1">Uncharacterized protein</fullName>
    </submittedName>
</protein>
<evidence type="ECO:0000313" key="1">
    <source>
        <dbReference type="EMBL" id="QXE22451.1"/>
    </source>
</evidence>